<reference evidence="3 5" key="1">
    <citation type="submission" date="2021-03" db="EMBL/GenBank/DDBJ databases">
        <title>Draft genome and methylome analysis of Thiotrix fructosivoruns ATCC 49748.</title>
        <authorList>
            <person name="Fomenkov A."/>
            <person name="Grabovich M.Y."/>
            <person name="Roberts R.J."/>
        </authorList>
    </citation>
    <scope>NUCLEOTIDE SEQUENCE [LARGE SCALE GENOMIC DNA]</scope>
    <source>
        <strain evidence="3 5">ATCC 49748</strain>
    </source>
</reference>
<feature type="region of interest" description="Disordered" evidence="1">
    <location>
        <begin position="76"/>
        <end position="139"/>
    </location>
</feature>
<accession>A0A8B0SRK6</accession>
<dbReference type="AlphaFoldDB" id="A0A8B0SRK6"/>
<dbReference type="EMBL" id="CP072748">
    <property type="protein sequence ID" value="QTX11522.1"/>
    <property type="molecule type" value="Genomic_DNA"/>
</dbReference>
<keyword evidence="5" id="KW-1185">Reference proteome</keyword>
<name>A0A8B0SRK6_9GAMM</name>
<keyword evidence="2" id="KW-0472">Membrane</keyword>
<feature type="transmembrane region" description="Helical" evidence="2">
    <location>
        <begin position="20"/>
        <end position="43"/>
    </location>
</feature>
<evidence type="ECO:0000313" key="4">
    <source>
        <dbReference type="EMBL" id="QTX11522.1"/>
    </source>
</evidence>
<organism evidence="4">
    <name type="scientific">Thiothrix fructosivorans</name>
    <dbReference type="NCBI Taxonomy" id="111770"/>
    <lineage>
        <taxon>Bacteria</taxon>
        <taxon>Pseudomonadati</taxon>
        <taxon>Pseudomonadota</taxon>
        <taxon>Gammaproteobacteria</taxon>
        <taxon>Thiotrichales</taxon>
        <taxon>Thiotrichaceae</taxon>
        <taxon>Thiothrix</taxon>
    </lineage>
</organism>
<dbReference type="EMBL" id="JAFMPM010000006">
    <property type="protein sequence ID" value="MBO0613031.1"/>
    <property type="molecule type" value="Genomic_DNA"/>
</dbReference>
<protein>
    <recommendedName>
        <fullName evidence="6">Transmembrane protein</fullName>
    </recommendedName>
</protein>
<dbReference type="RefSeq" id="WP_207250766.1">
    <property type="nucleotide sequence ID" value="NZ_JAFMPM010000006.1"/>
</dbReference>
<proteinExistence type="predicted"/>
<evidence type="ECO:0000313" key="5">
    <source>
        <dbReference type="Proteomes" id="UP000664466"/>
    </source>
</evidence>
<sequence length="149" mass="16169">MPKLLIKREVVANKIFHLAWQSPFILLLAFTCACAAVFTLLAVHALRVNNRPLVTATTPTLPLMATPSPRVIAPFTVEPPVDSSSDRASEPVNAADYPGVARKALPPSYKKPVSTLPQSAASPPVRVKKTPRTPQRDFKVIERSLGIPL</sequence>
<evidence type="ECO:0000256" key="1">
    <source>
        <dbReference type="SAM" id="MobiDB-lite"/>
    </source>
</evidence>
<dbReference type="Proteomes" id="UP000664466">
    <property type="component" value="Unassembled WGS sequence"/>
</dbReference>
<gene>
    <name evidence="4" type="ORF">J1836_003995</name>
    <name evidence="3" type="ORF">J1836_08830</name>
</gene>
<evidence type="ECO:0000313" key="3">
    <source>
        <dbReference type="EMBL" id="MBO0613031.1"/>
    </source>
</evidence>
<evidence type="ECO:0008006" key="6">
    <source>
        <dbReference type="Google" id="ProtNLM"/>
    </source>
</evidence>
<reference evidence="4" key="2">
    <citation type="submission" date="2021-04" db="EMBL/GenBank/DDBJ databases">
        <title>Complete Genome and methylome analysis of Thiothrix fructosivorans ATCC 49748.</title>
        <authorList>
            <person name="Fomenkov A."/>
            <person name="Sun L."/>
            <person name="Vincze T."/>
            <person name="Grabovich M.Y."/>
            <person name="Roberts R.J."/>
        </authorList>
    </citation>
    <scope>NUCLEOTIDE SEQUENCE</scope>
    <source>
        <strain evidence="4">ATCC 49748</strain>
    </source>
</reference>
<evidence type="ECO:0000256" key="2">
    <source>
        <dbReference type="SAM" id="Phobius"/>
    </source>
</evidence>
<dbReference type="PROSITE" id="PS51257">
    <property type="entry name" value="PROKAR_LIPOPROTEIN"/>
    <property type="match status" value="1"/>
</dbReference>
<keyword evidence="2" id="KW-1133">Transmembrane helix</keyword>
<keyword evidence="2" id="KW-0812">Transmembrane</keyword>